<gene>
    <name evidence="2" type="ORF">R3P38DRAFT_3544988</name>
</gene>
<dbReference type="EMBL" id="JAWWNJ010000004">
    <property type="protein sequence ID" value="KAK7057268.1"/>
    <property type="molecule type" value="Genomic_DNA"/>
</dbReference>
<dbReference type="AlphaFoldDB" id="A0AAW0DY33"/>
<feature type="compositionally biased region" description="Polar residues" evidence="1">
    <location>
        <begin position="204"/>
        <end position="222"/>
    </location>
</feature>
<feature type="compositionally biased region" description="Polar residues" evidence="1">
    <location>
        <begin position="133"/>
        <end position="159"/>
    </location>
</feature>
<proteinExistence type="predicted"/>
<feature type="compositionally biased region" description="Low complexity" evidence="1">
    <location>
        <begin position="72"/>
        <end position="81"/>
    </location>
</feature>
<evidence type="ECO:0000313" key="3">
    <source>
        <dbReference type="Proteomes" id="UP001362999"/>
    </source>
</evidence>
<keyword evidence="3" id="KW-1185">Reference proteome</keyword>
<evidence type="ECO:0000313" key="2">
    <source>
        <dbReference type="EMBL" id="KAK7057268.1"/>
    </source>
</evidence>
<feature type="region of interest" description="Disordered" evidence="1">
    <location>
        <begin position="1"/>
        <end position="174"/>
    </location>
</feature>
<name>A0AAW0DY33_9AGAR</name>
<organism evidence="2 3">
    <name type="scientific">Favolaschia claudopus</name>
    <dbReference type="NCBI Taxonomy" id="2862362"/>
    <lineage>
        <taxon>Eukaryota</taxon>
        <taxon>Fungi</taxon>
        <taxon>Dikarya</taxon>
        <taxon>Basidiomycota</taxon>
        <taxon>Agaricomycotina</taxon>
        <taxon>Agaricomycetes</taxon>
        <taxon>Agaricomycetidae</taxon>
        <taxon>Agaricales</taxon>
        <taxon>Marasmiineae</taxon>
        <taxon>Mycenaceae</taxon>
        <taxon>Favolaschia</taxon>
    </lineage>
</organism>
<feature type="compositionally biased region" description="Low complexity" evidence="1">
    <location>
        <begin position="16"/>
        <end position="26"/>
    </location>
</feature>
<comment type="caution">
    <text evidence="2">The sequence shown here is derived from an EMBL/GenBank/DDBJ whole genome shotgun (WGS) entry which is preliminary data.</text>
</comment>
<feature type="compositionally biased region" description="Low complexity" evidence="1">
    <location>
        <begin position="322"/>
        <end position="331"/>
    </location>
</feature>
<protein>
    <submittedName>
        <fullName evidence="2">Uncharacterized protein</fullName>
    </submittedName>
</protein>
<accession>A0AAW0DY33</accession>
<feature type="region of interest" description="Disordered" evidence="1">
    <location>
        <begin position="251"/>
        <end position="282"/>
    </location>
</feature>
<feature type="region of interest" description="Disordered" evidence="1">
    <location>
        <begin position="306"/>
        <end position="336"/>
    </location>
</feature>
<evidence type="ECO:0000256" key="1">
    <source>
        <dbReference type="SAM" id="MobiDB-lite"/>
    </source>
</evidence>
<feature type="compositionally biased region" description="Pro residues" evidence="1">
    <location>
        <begin position="82"/>
        <end position="92"/>
    </location>
</feature>
<reference evidence="2 3" key="1">
    <citation type="journal article" date="2024" name="J Genomics">
        <title>Draft genome sequencing and assembly of Favolaschia claudopus CIRM-BRFM 2984 isolated from oak limbs.</title>
        <authorList>
            <person name="Navarro D."/>
            <person name="Drula E."/>
            <person name="Chaduli D."/>
            <person name="Cazenave R."/>
            <person name="Ahrendt S."/>
            <person name="Wang J."/>
            <person name="Lipzen A."/>
            <person name="Daum C."/>
            <person name="Barry K."/>
            <person name="Grigoriev I.V."/>
            <person name="Favel A."/>
            <person name="Rosso M.N."/>
            <person name="Martin F."/>
        </authorList>
    </citation>
    <scope>NUCLEOTIDE SEQUENCE [LARGE SCALE GENOMIC DNA]</scope>
    <source>
        <strain evidence="2 3">CIRM-BRFM 2984</strain>
    </source>
</reference>
<feature type="compositionally biased region" description="Polar residues" evidence="1">
    <location>
        <begin position="310"/>
        <end position="321"/>
    </location>
</feature>
<feature type="region of interest" description="Disordered" evidence="1">
    <location>
        <begin position="198"/>
        <end position="234"/>
    </location>
</feature>
<feature type="compositionally biased region" description="Polar residues" evidence="1">
    <location>
        <begin position="374"/>
        <end position="386"/>
    </location>
</feature>
<feature type="region of interest" description="Disordered" evidence="1">
    <location>
        <begin position="363"/>
        <end position="395"/>
    </location>
</feature>
<dbReference type="Proteomes" id="UP001362999">
    <property type="component" value="Unassembled WGS sequence"/>
</dbReference>
<sequence length="439" mass="47686">MQCSQPSPAPSPPAPTRSTPRSSPASRARRRVVCILPPRAPPPPLAPTVRIIPTRSPDSRTSTLLPYYHTNPTPESPSIRSSPPPFPAPVVPSPELRLPPVDPRRSRRYCTDFGFGRNRRPAEPLPPLPPMYNNDNSSSPGSTPQATYAETDSDASSIYHQLDLEFPQPPVSVSPALRRMQSSPLFTAEETDAVRQFLRRRWGAQTTKPPQPTLTAEQSPLSDYSWDAQSPECGSDALELAGEQLVQAPPPVSAPAWLHRTPELPSSAARSRPPPSAFPPQQRVLRRATSMADPPTPLLLIETMPPGQSAHLSRSLRFQNESAGSSSPGAGQQKLNHRNNLSVPLMGLSLGTPDASRPTLGKAFVSGPGHRSARSQPNDLTASQKGSDPRSFIDLTPEKLMQRDSTTRVHRERVKRLLARASSGFIGWGKALAGKKAHH</sequence>